<evidence type="ECO:0000313" key="1">
    <source>
        <dbReference type="EMBL" id="KAF1963045.1"/>
    </source>
</evidence>
<gene>
    <name evidence="1" type="ORF">CC80DRAFT_104203</name>
</gene>
<dbReference type="AlphaFoldDB" id="A0A6A5UDR3"/>
<dbReference type="Proteomes" id="UP000800035">
    <property type="component" value="Unassembled WGS sequence"/>
</dbReference>
<protein>
    <submittedName>
        <fullName evidence="1">Uncharacterized protein</fullName>
    </submittedName>
</protein>
<dbReference type="EMBL" id="ML976978">
    <property type="protein sequence ID" value="KAF1963045.1"/>
    <property type="molecule type" value="Genomic_DNA"/>
</dbReference>
<evidence type="ECO:0000313" key="2">
    <source>
        <dbReference type="Proteomes" id="UP000800035"/>
    </source>
</evidence>
<sequence>MATWTFLASPAPFRHDAILISLPPTSPKSFLLDFVTSGTHDRRTNRAVVCASGACFFLCNINSVYFKSVFRFFVRRRAGIGPRGTSKYNSPLHEA</sequence>
<accession>A0A6A5UDR3</accession>
<keyword evidence="2" id="KW-1185">Reference proteome</keyword>
<organism evidence="1 2">
    <name type="scientific">Byssothecium circinans</name>
    <dbReference type="NCBI Taxonomy" id="147558"/>
    <lineage>
        <taxon>Eukaryota</taxon>
        <taxon>Fungi</taxon>
        <taxon>Dikarya</taxon>
        <taxon>Ascomycota</taxon>
        <taxon>Pezizomycotina</taxon>
        <taxon>Dothideomycetes</taxon>
        <taxon>Pleosporomycetidae</taxon>
        <taxon>Pleosporales</taxon>
        <taxon>Massarineae</taxon>
        <taxon>Massarinaceae</taxon>
        <taxon>Byssothecium</taxon>
    </lineage>
</organism>
<proteinExistence type="predicted"/>
<reference evidence="1" key="1">
    <citation type="journal article" date="2020" name="Stud. Mycol.">
        <title>101 Dothideomycetes genomes: a test case for predicting lifestyles and emergence of pathogens.</title>
        <authorList>
            <person name="Haridas S."/>
            <person name="Albert R."/>
            <person name="Binder M."/>
            <person name="Bloem J."/>
            <person name="Labutti K."/>
            <person name="Salamov A."/>
            <person name="Andreopoulos B."/>
            <person name="Baker S."/>
            <person name="Barry K."/>
            <person name="Bills G."/>
            <person name="Bluhm B."/>
            <person name="Cannon C."/>
            <person name="Castanera R."/>
            <person name="Culley D."/>
            <person name="Daum C."/>
            <person name="Ezra D."/>
            <person name="Gonzalez J."/>
            <person name="Henrissat B."/>
            <person name="Kuo A."/>
            <person name="Liang C."/>
            <person name="Lipzen A."/>
            <person name="Lutzoni F."/>
            <person name="Magnuson J."/>
            <person name="Mondo S."/>
            <person name="Nolan M."/>
            <person name="Ohm R."/>
            <person name="Pangilinan J."/>
            <person name="Park H.-J."/>
            <person name="Ramirez L."/>
            <person name="Alfaro M."/>
            <person name="Sun H."/>
            <person name="Tritt A."/>
            <person name="Yoshinaga Y."/>
            <person name="Zwiers L.-H."/>
            <person name="Turgeon B."/>
            <person name="Goodwin S."/>
            <person name="Spatafora J."/>
            <person name="Crous P."/>
            <person name="Grigoriev I."/>
        </authorList>
    </citation>
    <scope>NUCLEOTIDE SEQUENCE</scope>
    <source>
        <strain evidence="1">CBS 675.92</strain>
    </source>
</reference>
<name>A0A6A5UDR3_9PLEO</name>